<dbReference type="InterPro" id="IPR015867">
    <property type="entry name" value="N-reg_PII/ATP_PRibTrfase_C"/>
</dbReference>
<dbReference type="InterPro" id="IPR021634">
    <property type="entry name" value="DUF3240"/>
</dbReference>
<dbReference type="STRING" id="1280952.HJA_13695"/>
<reference evidence="1 2" key="1">
    <citation type="journal article" date="2014" name="Antonie Van Leeuwenhoek">
        <title>Hyphomonas beringensis sp. nov. and Hyphomonas chukchiensis sp. nov., isolated from surface seawater of the Bering Sea and Chukchi Sea.</title>
        <authorList>
            <person name="Li C."/>
            <person name="Lai Q."/>
            <person name="Li G."/>
            <person name="Dong C."/>
            <person name="Wang J."/>
            <person name="Liao Y."/>
            <person name="Shao Z."/>
        </authorList>
    </citation>
    <scope>NUCLEOTIDE SEQUENCE [LARGE SCALE GENOMIC DNA]</scope>
    <source>
        <strain evidence="1 2">VP2</strain>
    </source>
</reference>
<dbReference type="AlphaFoldDB" id="A0A059F9G8"/>
<dbReference type="Pfam" id="PF11582">
    <property type="entry name" value="DUF3240"/>
    <property type="match status" value="1"/>
</dbReference>
<dbReference type="Proteomes" id="UP000024816">
    <property type="component" value="Unassembled WGS sequence"/>
</dbReference>
<evidence type="ECO:0000313" key="2">
    <source>
        <dbReference type="Proteomes" id="UP000024816"/>
    </source>
</evidence>
<gene>
    <name evidence="1" type="ORF">HJA_13695</name>
</gene>
<sequence length="103" mass="11305">MDSPLRKLTLVCPKSIQPTVLDTLDAIDPPLPGYTSQDGLGHGSSMDLASTAEKVKGAMKVFTVLMVLPENAIPLVLETIRQACPRRQISYWIEPVLDFGRLK</sequence>
<dbReference type="PATRIC" id="fig|1280952.3.peg.2742"/>
<protein>
    <recommendedName>
        <fullName evidence="3">DUF3240 domain-containing protein</fullName>
    </recommendedName>
</protein>
<dbReference type="OrthoDB" id="7619919at2"/>
<evidence type="ECO:0008006" key="3">
    <source>
        <dbReference type="Google" id="ProtNLM"/>
    </source>
</evidence>
<accession>A0A059F9G8</accession>
<dbReference type="RefSeq" id="WP_035583259.1">
    <property type="nucleotide sequence ID" value="NZ_ARYJ01000009.1"/>
</dbReference>
<dbReference type="Gene3D" id="3.30.70.120">
    <property type="match status" value="1"/>
</dbReference>
<dbReference type="eggNOG" id="ENOG5033HXW">
    <property type="taxonomic scope" value="Bacteria"/>
</dbReference>
<name>A0A059F9G8_9PROT</name>
<proteinExistence type="predicted"/>
<organism evidence="1 2">
    <name type="scientific">Hyphomonas jannaschiana VP2</name>
    <dbReference type="NCBI Taxonomy" id="1280952"/>
    <lineage>
        <taxon>Bacteria</taxon>
        <taxon>Pseudomonadati</taxon>
        <taxon>Pseudomonadota</taxon>
        <taxon>Alphaproteobacteria</taxon>
        <taxon>Hyphomonadales</taxon>
        <taxon>Hyphomonadaceae</taxon>
        <taxon>Hyphomonas</taxon>
    </lineage>
</organism>
<keyword evidence="2" id="KW-1185">Reference proteome</keyword>
<evidence type="ECO:0000313" key="1">
    <source>
        <dbReference type="EMBL" id="KCZ87259.1"/>
    </source>
</evidence>
<comment type="caution">
    <text evidence="1">The sequence shown here is derived from an EMBL/GenBank/DDBJ whole genome shotgun (WGS) entry which is preliminary data.</text>
</comment>
<dbReference type="EMBL" id="ARYJ01000009">
    <property type="protein sequence ID" value="KCZ87259.1"/>
    <property type="molecule type" value="Genomic_DNA"/>
</dbReference>